<dbReference type="InterPro" id="IPR037066">
    <property type="entry name" value="Plug_dom_sf"/>
</dbReference>
<keyword evidence="1" id="KW-0732">Signal</keyword>
<dbReference type="OrthoDB" id="1202202at2"/>
<evidence type="ECO:0008006" key="4">
    <source>
        <dbReference type="Google" id="ProtNLM"/>
    </source>
</evidence>
<feature type="chain" id="PRO_5008615757" description="TonB-dependent receptor plug domain-containing protein" evidence="1">
    <location>
        <begin position="21"/>
        <end position="166"/>
    </location>
</feature>
<organism evidence="2 3">
    <name type="scientific">Polaribacter reichenbachii</name>
    <dbReference type="NCBI Taxonomy" id="996801"/>
    <lineage>
        <taxon>Bacteria</taxon>
        <taxon>Pseudomonadati</taxon>
        <taxon>Bacteroidota</taxon>
        <taxon>Flavobacteriia</taxon>
        <taxon>Flavobacteriales</taxon>
        <taxon>Flavobacteriaceae</taxon>
    </lineage>
</organism>
<name>A0A1B8TYM0_9FLAO</name>
<dbReference type="AlphaFoldDB" id="A0A1B8TYM0"/>
<evidence type="ECO:0000313" key="2">
    <source>
        <dbReference type="EMBL" id="OBY64674.1"/>
    </source>
</evidence>
<sequence length="166" mass="18591">MKKLLFAAFLLMCSISVVNAQDKEEKDSKGNIYVKVKDGKKPVIFIDGKKFDFPMELIDQTKIASINVIKGKEAIKKYSAPNGVILITTKASKILDFSGVKIRKNGDLKEDKPAPMIIIDGKVVDLKSLETLKPEKIEKMEIFKDKKAMEKYKAPNGVIVITTKKM</sequence>
<proteinExistence type="predicted"/>
<feature type="signal peptide" evidence="1">
    <location>
        <begin position="1"/>
        <end position="20"/>
    </location>
</feature>
<comment type="caution">
    <text evidence="2">The sequence shown here is derived from an EMBL/GenBank/DDBJ whole genome shotgun (WGS) entry which is preliminary data.</text>
</comment>
<dbReference type="EMBL" id="LSFL01000034">
    <property type="protein sequence ID" value="OBY64674.1"/>
    <property type="molecule type" value="Genomic_DNA"/>
</dbReference>
<protein>
    <recommendedName>
        <fullName evidence="4">TonB-dependent receptor plug domain-containing protein</fullName>
    </recommendedName>
</protein>
<keyword evidence="3" id="KW-1185">Reference proteome</keyword>
<evidence type="ECO:0000256" key="1">
    <source>
        <dbReference type="SAM" id="SignalP"/>
    </source>
</evidence>
<dbReference type="Proteomes" id="UP000092612">
    <property type="component" value="Unassembled WGS sequence"/>
</dbReference>
<dbReference type="KEGG" id="prn:BW723_06120"/>
<reference evidence="3" key="1">
    <citation type="submission" date="2016-02" db="EMBL/GenBank/DDBJ databases">
        <title>Paenibacillus sp. LPB0068, isolated from Crassostrea gigas.</title>
        <authorList>
            <person name="Shin S.-K."/>
            <person name="Yi H."/>
        </authorList>
    </citation>
    <scope>NUCLEOTIDE SEQUENCE [LARGE SCALE GENOMIC DNA]</scope>
    <source>
        <strain evidence="3">KCTC 23969</strain>
    </source>
</reference>
<dbReference type="Gene3D" id="2.170.130.10">
    <property type="entry name" value="TonB-dependent receptor, plug domain"/>
    <property type="match status" value="1"/>
</dbReference>
<dbReference type="RefSeq" id="WP_068360769.1">
    <property type="nucleotide sequence ID" value="NZ_CP019337.1"/>
</dbReference>
<gene>
    <name evidence="2" type="ORF">LPB301_09600</name>
</gene>
<dbReference type="STRING" id="996801.BW723_06120"/>
<accession>A0A1B8TYM0</accession>
<evidence type="ECO:0000313" key="3">
    <source>
        <dbReference type="Proteomes" id="UP000092612"/>
    </source>
</evidence>